<organism evidence="1 2">
    <name type="scientific">Candidatus Thiomargarita nelsonii</name>
    <dbReference type="NCBI Taxonomy" id="1003181"/>
    <lineage>
        <taxon>Bacteria</taxon>
        <taxon>Pseudomonadati</taxon>
        <taxon>Pseudomonadota</taxon>
        <taxon>Gammaproteobacteria</taxon>
        <taxon>Thiotrichales</taxon>
        <taxon>Thiotrichaceae</taxon>
        <taxon>Thiomargarita</taxon>
    </lineage>
</organism>
<dbReference type="Proteomes" id="UP000030428">
    <property type="component" value="Unassembled WGS sequence"/>
</dbReference>
<comment type="caution">
    <text evidence="1">The sequence shown here is derived from an EMBL/GenBank/DDBJ whole genome shotgun (WGS) entry which is preliminary data.</text>
</comment>
<protein>
    <submittedName>
        <fullName evidence="1">Uncharacterized protein</fullName>
    </submittedName>
</protein>
<proteinExistence type="predicted"/>
<sequence length="82" mass="9402">MAQHALALWTSEVISDALDDHYSHDLETVEKRIQTHISRLKALKGHVISKELVEDDIITLKHFLVLSQNQCRPQLRAGKVDF</sequence>
<name>A0A4E0QYZ9_9GAMM</name>
<dbReference type="AlphaFoldDB" id="A0A4E0QYZ9"/>
<reference evidence="1 2" key="1">
    <citation type="journal article" date="2016" name="Front. Microbiol.">
        <title>Single-Cell (Meta-)Genomics of a Dimorphic Candidatus Thiomargarita nelsonii Reveals Genomic Plasticity.</title>
        <authorList>
            <person name="Flood B.E."/>
            <person name="Fliss P."/>
            <person name="Jones D.S."/>
            <person name="Dick G.J."/>
            <person name="Jain S."/>
            <person name="Kaster A.K."/>
            <person name="Winkel M."/>
            <person name="Mussmann M."/>
            <person name="Bailey J."/>
        </authorList>
    </citation>
    <scope>NUCLEOTIDE SEQUENCE [LARGE SCALE GENOMIC DNA]</scope>
    <source>
        <strain evidence="1">Hydrate Ridge</strain>
    </source>
</reference>
<gene>
    <name evidence="1" type="ORF">PN36_25500</name>
</gene>
<accession>A0A4E0QYZ9</accession>
<dbReference type="EMBL" id="JSZA02000139">
    <property type="protein sequence ID" value="TGO02422.1"/>
    <property type="molecule type" value="Genomic_DNA"/>
</dbReference>
<evidence type="ECO:0000313" key="2">
    <source>
        <dbReference type="Proteomes" id="UP000030428"/>
    </source>
</evidence>
<evidence type="ECO:0000313" key="1">
    <source>
        <dbReference type="EMBL" id="TGO02422.1"/>
    </source>
</evidence>
<keyword evidence="2" id="KW-1185">Reference proteome</keyword>